<dbReference type="EMBL" id="CAJPDT010000049">
    <property type="protein sequence ID" value="CAF9928237.1"/>
    <property type="molecule type" value="Genomic_DNA"/>
</dbReference>
<evidence type="ECO:0000313" key="5">
    <source>
        <dbReference type="EMBL" id="CAF9928237.1"/>
    </source>
</evidence>
<feature type="signal peptide" evidence="2">
    <location>
        <begin position="1"/>
        <end position="22"/>
    </location>
</feature>
<feature type="transmembrane region" description="Helical" evidence="1">
    <location>
        <begin position="592"/>
        <end position="613"/>
    </location>
</feature>
<organism evidence="5 6">
    <name type="scientific">Imshaugia aleurites</name>
    <dbReference type="NCBI Taxonomy" id="172621"/>
    <lineage>
        <taxon>Eukaryota</taxon>
        <taxon>Fungi</taxon>
        <taxon>Dikarya</taxon>
        <taxon>Ascomycota</taxon>
        <taxon>Pezizomycotina</taxon>
        <taxon>Lecanoromycetes</taxon>
        <taxon>OSLEUM clade</taxon>
        <taxon>Lecanoromycetidae</taxon>
        <taxon>Lecanorales</taxon>
        <taxon>Lecanorineae</taxon>
        <taxon>Parmeliaceae</taxon>
        <taxon>Imshaugia</taxon>
    </lineage>
</organism>
<dbReference type="InterPro" id="IPR055647">
    <property type="entry name" value="DUF7223"/>
</dbReference>
<evidence type="ECO:0000259" key="3">
    <source>
        <dbReference type="Pfam" id="PF22974"/>
    </source>
</evidence>
<accession>A0A8H3IHI4</accession>
<keyword evidence="1" id="KW-0812">Transmembrane</keyword>
<evidence type="ECO:0000259" key="4">
    <source>
        <dbReference type="Pfam" id="PF23865"/>
    </source>
</evidence>
<keyword evidence="1" id="KW-1133">Transmembrane helix</keyword>
<protein>
    <submittedName>
        <fullName evidence="5">Uncharacterized protein</fullName>
    </submittedName>
</protein>
<feature type="domain" description="DUF7029" evidence="3">
    <location>
        <begin position="87"/>
        <end position="185"/>
    </location>
</feature>
<reference evidence="5" key="1">
    <citation type="submission" date="2021-03" db="EMBL/GenBank/DDBJ databases">
        <authorList>
            <person name="Tagirdzhanova G."/>
        </authorList>
    </citation>
    <scope>NUCLEOTIDE SEQUENCE</scope>
</reference>
<gene>
    <name evidence="5" type="ORF">IMSHALPRED_007415</name>
</gene>
<feature type="domain" description="DUF7223" evidence="4">
    <location>
        <begin position="301"/>
        <end position="520"/>
    </location>
</feature>
<sequence>MTPLPFHAFLLYVLVLTNEVLSLGNVIVRDLDPNETKLPERSLKAAKRSHELGPRDVKGCLRYDHNLDYLDADTHGSTSQFAAKLGMQFKTPTLMLEDVEHHIQSIECYTSEIHLLFDSAKVTKRIHKEFTSVDSFLLITSHEGCNEDGERDPHMVSEATLDLDNQIIILSKINVPWKSTFNSMTLDFGKSDDEFVLRRHGRLESREVAATSSAAASSSVAYPAAPSSTPSNFNANVGFNKSWLDTSILPADTSLGQLSVSDPKVPASFNLKCKNCTIQGNIDLVAGSLTVGGNNHASPNTTQGIVNLTDSVIDYVEHGYVQFTSNNFSAYIELESTVAASDTLYNYTAPLPNIPLTPFQIPGIASVGPELVPRLFVGFKLAAGIDFFYGFEVQIPNDSSVLLDLKNTSNSTQSGFSSTNVTALPFQAALPNLSLTALIGFTPSLLLGISFFSNHGTAGAGITLSAPLLTSTLSPFNHVSSNCENATTSNTIANTIFDSLTHIDTSVDIGIGLTAQAAIDVGDVSFSDDVPYSLLQTSFALPTACLSFDAAAKTYGPASAAAAASATASKGHGGGGKSGAGVVVNPFGARGAGWRGVVAVSGLVVVGSVCFVLL</sequence>
<evidence type="ECO:0000313" key="6">
    <source>
        <dbReference type="Proteomes" id="UP000664534"/>
    </source>
</evidence>
<keyword evidence="2" id="KW-0732">Signal</keyword>
<keyword evidence="1" id="KW-0472">Membrane</keyword>
<evidence type="ECO:0000256" key="2">
    <source>
        <dbReference type="SAM" id="SignalP"/>
    </source>
</evidence>
<name>A0A8H3IHI4_9LECA</name>
<proteinExistence type="predicted"/>
<feature type="chain" id="PRO_5034930491" evidence="2">
    <location>
        <begin position="23"/>
        <end position="614"/>
    </location>
</feature>
<dbReference type="Pfam" id="PF23865">
    <property type="entry name" value="DUF7223"/>
    <property type="match status" value="1"/>
</dbReference>
<dbReference type="Pfam" id="PF22974">
    <property type="entry name" value="DUF7029"/>
    <property type="match status" value="1"/>
</dbReference>
<evidence type="ECO:0000256" key="1">
    <source>
        <dbReference type="SAM" id="Phobius"/>
    </source>
</evidence>
<comment type="caution">
    <text evidence="5">The sequence shown here is derived from an EMBL/GenBank/DDBJ whole genome shotgun (WGS) entry which is preliminary data.</text>
</comment>
<dbReference type="InterPro" id="IPR054293">
    <property type="entry name" value="DUF7029"/>
</dbReference>
<dbReference type="Proteomes" id="UP000664534">
    <property type="component" value="Unassembled WGS sequence"/>
</dbReference>
<keyword evidence="6" id="KW-1185">Reference proteome</keyword>
<dbReference type="OrthoDB" id="5382170at2759"/>
<dbReference type="AlphaFoldDB" id="A0A8H3IHI4"/>